<dbReference type="Gene3D" id="3.40.50.300">
    <property type="entry name" value="P-loop containing nucleotide triphosphate hydrolases"/>
    <property type="match status" value="1"/>
</dbReference>
<feature type="binding site" evidence="9">
    <location>
        <position position="110"/>
    </location>
    <ligand>
        <name>Mg(2+)</name>
        <dbReference type="ChEBI" id="CHEBI:18420"/>
    </ligand>
</feature>
<keyword evidence="1 9" id="KW-0963">Cytoplasm</keyword>
<evidence type="ECO:0000313" key="11">
    <source>
        <dbReference type="Proteomes" id="UP000050465"/>
    </source>
</evidence>
<dbReference type="GO" id="GO:0005524">
    <property type="term" value="F:ATP binding"/>
    <property type="evidence" value="ECO:0007669"/>
    <property type="project" value="UniProtKB-UniRule"/>
</dbReference>
<dbReference type="GO" id="GO:0000287">
    <property type="term" value="F:magnesium ion binding"/>
    <property type="evidence" value="ECO:0007669"/>
    <property type="project" value="UniProtKB-UniRule"/>
</dbReference>
<comment type="catalytic activity">
    <reaction evidence="9">
        <text>(7R,8S)-7,8-diammoniononanoate + CO2 + ATP = (4R,5S)-dethiobiotin + ADP + phosphate + 3 H(+)</text>
        <dbReference type="Rhea" id="RHEA:15805"/>
        <dbReference type="ChEBI" id="CHEBI:15378"/>
        <dbReference type="ChEBI" id="CHEBI:16526"/>
        <dbReference type="ChEBI" id="CHEBI:30616"/>
        <dbReference type="ChEBI" id="CHEBI:43474"/>
        <dbReference type="ChEBI" id="CHEBI:149469"/>
        <dbReference type="ChEBI" id="CHEBI:149473"/>
        <dbReference type="ChEBI" id="CHEBI:456216"/>
        <dbReference type="EC" id="6.3.3.3"/>
    </reaction>
</comment>
<evidence type="ECO:0000256" key="5">
    <source>
        <dbReference type="ARBA" id="ARBA00022756"/>
    </source>
</evidence>
<dbReference type="InterPro" id="IPR004472">
    <property type="entry name" value="DTB_synth_BioD"/>
</dbReference>
<comment type="similarity">
    <text evidence="9">Belongs to the dethiobiotin synthetase family.</text>
</comment>
<feature type="binding site" evidence="9">
    <location>
        <position position="18"/>
    </location>
    <ligand>
        <name>Mg(2+)</name>
        <dbReference type="ChEBI" id="CHEBI:18420"/>
    </ligand>
</feature>
<feature type="binding site" evidence="9">
    <location>
        <begin position="202"/>
        <end position="204"/>
    </location>
    <ligand>
        <name>ATP</name>
        <dbReference type="ChEBI" id="CHEBI:30616"/>
    </ligand>
</feature>
<dbReference type="UniPathway" id="UPA00078">
    <property type="reaction ID" value="UER00161"/>
</dbReference>
<evidence type="ECO:0000256" key="8">
    <source>
        <dbReference type="ARBA" id="ARBA00047386"/>
    </source>
</evidence>
<comment type="pathway">
    <text evidence="9">Cofactor biosynthesis; biotin biosynthesis; biotin from 7,8-diaminononanoate: step 1/2.</text>
</comment>
<dbReference type="PATRIC" id="fig|1666911.3.peg.929"/>
<dbReference type="PIRSF" id="PIRSF006755">
    <property type="entry name" value="DTB_synth"/>
    <property type="match status" value="1"/>
</dbReference>
<evidence type="ECO:0000256" key="6">
    <source>
        <dbReference type="ARBA" id="ARBA00022840"/>
    </source>
</evidence>
<dbReference type="GO" id="GO:0004141">
    <property type="term" value="F:dethiobiotin synthase activity"/>
    <property type="evidence" value="ECO:0007669"/>
    <property type="project" value="UniProtKB-UniRule"/>
</dbReference>
<dbReference type="NCBIfam" id="TIGR00347">
    <property type="entry name" value="bioD"/>
    <property type="match status" value="1"/>
</dbReference>
<feature type="binding site" evidence="9">
    <location>
        <begin position="110"/>
        <end position="113"/>
    </location>
    <ligand>
        <name>ATP</name>
        <dbReference type="ChEBI" id="CHEBI:30616"/>
    </ligand>
</feature>
<accession>A0A0P7YU68</accession>
<keyword evidence="6 9" id="KW-0067">ATP-binding</keyword>
<comment type="subcellular location">
    <subcellularLocation>
        <location evidence="9">Cytoplasm</location>
    </subcellularLocation>
</comment>
<feature type="binding site" evidence="9">
    <location>
        <position position="49"/>
    </location>
    <ligand>
        <name>Mg(2+)</name>
        <dbReference type="ChEBI" id="CHEBI:18420"/>
    </ligand>
</feature>
<gene>
    <name evidence="9 10" type="primary">bioD</name>
    <name evidence="10" type="ORF">HLUCCA11_16270</name>
</gene>
<keyword evidence="3 9" id="KW-0479">Metal-binding</keyword>
<comment type="caution">
    <text evidence="9">Lacks conserved residue(s) required for the propagation of feature annotation.</text>
</comment>
<dbReference type="Pfam" id="PF13500">
    <property type="entry name" value="AAA_26"/>
    <property type="match status" value="1"/>
</dbReference>
<dbReference type="HAMAP" id="MF_00336">
    <property type="entry name" value="BioD"/>
    <property type="match status" value="1"/>
</dbReference>
<dbReference type="CDD" id="cd03109">
    <property type="entry name" value="DTBS"/>
    <property type="match status" value="1"/>
</dbReference>
<sequence>MKLAALLVTGTDTDSGKTMLMATLIAYWQKYCWAYRLGVFKPVQSGVGDREFYSRMFELDQTTEQINPLWYKTPIAPPLAATLEGKRVDLATAWRGFAALEATRDWVLVEGAGGLGSPVTDELTVADIACEWRLPAVLVVPIKLGSISAAVANVALAAQKKVQLRGIVLNCVQPRSQGQIDNWAPAEMIESFTQIPVLGVLPYLKQPKDLETLADAAAQLDLERIMPRPFWA</sequence>
<dbReference type="SUPFAM" id="SSF52540">
    <property type="entry name" value="P-loop containing nucleoside triphosphate hydrolases"/>
    <property type="match status" value="1"/>
</dbReference>
<evidence type="ECO:0000256" key="1">
    <source>
        <dbReference type="ARBA" id="ARBA00022490"/>
    </source>
</evidence>
<dbReference type="PANTHER" id="PTHR43210">
    <property type="entry name" value="DETHIOBIOTIN SYNTHETASE"/>
    <property type="match status" value="1"/>
</dbReference>
<dbReference type="InterPro" id="IPR027417">
    <property type="entry name" value="P-loop_NTPase"/>
</dbReference>
<keyword evidence="5 9" id="KW-0093">Biotin biosynthesis</keyword>
<feature type="binding site" evidence="9">
    <location>
        <position position="45"/>
    </location>
    <ligand>
        <name>substrate</name>
    </ligand>
</feature>
<protein>
    <recommendedName>
        <fullName evidence="9">ATP-dependent dethiobiotin synthetase BioD</fullName>
        <ecNumber evidence="9">6.3.3.3</ecNumber>
    </recommendedName>
    <alternativeName>
        <fullName evidence="9">DTB synthetase</fullName>
        <shortName evidence="9">DTBS</shortName>
    </alternativeName>
    <alternativeName>
        <fullName evidence="9">Dethiobiotin synthase</fullName>
    </alternativeName>
</protein>
<dbReference type="STRING" id="1666911.HLUCCA11_16270"/>
<evidence type="ECO:0000256" key="4">
    <source>
        <dbReference type="ARBA" id="ARBA00022741"/>
    </source>
</evidence>
<dbReference type="GO" id="GO:0005829">
    <property type="term" value="C:cytosol"/>
    <property type="evidence" value="ECO:0007669"/>
    <property type="project" value="TreeGrafter"/>
</dbReference>
<keyword evidence="2 9" id="KW-0436">Ligase</keyword>
<dbReference type="Proteomes" id="UP000050465">
    <property type="component" value="Unassembled WGS sequence"/>
</dbReference>
<feature type="binding site" evidence="9">
    <location>
        <begin position="170"/>
        <end position="171"/>
    </location>
    <ligand>
        <name>ATP</name>
        <dbReference type="ChEBI" id="CHEBI:30616"/>
    </ligand>
</feature>
<reference evidence="10 11" key="1">
    <citation type="submission" date="2015-09" db="EMBL/GenBank/DDBJ databases">
        <title>Identification and resolution of microdiversity through metagenomic sequencing of parallel consortia.</title>
        <authorList>
            <person name="Nelson W.C."/>
            <person name="Romine M.F."/>
            <person name="Lindemann S.R."/>
        </authorList>
    </citation>
    <scope>NUCLEOTIDE SEQUENCE [LARGE SCALE GENOMIC DNA]</scope>
    <source>
        <strain evidence="10">Ana</strain>
    </source>
</reference>
<comment type="catalytic activity">
    <reaction evidence="8">
        <text>(7R,8S)-8-amino-7-(carboxyamino)nonanoate + ATP = (4R,5S)-dethiobiotin + ADP + phosphate + H(+)</text>
        <dbReference type="Rhea" id="RHEA:63684"/>
        <dbReference type="ChEBI" id="CHEBI:15378"/>
        <dbReference type="ChEBI" id="CHEBI:30616"/>
        <dbReference type="ChEBI" id="CHEBI:43474"/>
        <dbReference type="ChEBI" id="CHEBI:149470"/>
        <dbReference type="ChEBI" id="CHEBI:149473"/>
        <dbReference type="ChEBI" id="CHEBI:456216"/>
    </reaction>
</comment>
<comment type="caution">
    <text evidence="10">The sequence shown here is derived from an EMBL/GenBank/DDBJ whole genome shotgun (WGS) entry which is preliminary data.</text>
</comment>
<comment type="function">
    <text evidence="9">Catalyzes a mechanistically unusual reaction, the ATP-dependent insertion of CO2 between the N7 and N8 nitrogen atoms of 7,8-diaminopelargonic acid (DAPA, also called 7,8-diammoniononanoate) to form a ureido ring.</text>
</comment>
<feature type="binding site" evidence="9">
    <location>
        <position position="49"/>
    </location>
    <ligand>
        <name>ATP</name>
        <dbReference type="ChEBI" id="CHEBI:30616"/>
    </ligand>
</feature>
<dbReference type="EC" id="6.3.3.3" evidence="9"/>
<keyword evidence="7 9" id="KW-0460">Magnesium</keyword>
<dbReference type="PANTHER" id="PTHR43210:SF2">
    <property type="entry name" value="ATP-DEPENDENT DETHIOBIOTIN SYNTHETASE BIOD 2"/>
    <property type="match status" value="1"/>
</dbReference>
<name>A0A0P7YU68_9CYAN</name>
<dbReference type="AlphaFoldDB" id="A0A0P7YU68"/>
<proteinExistence type="inferred from homology"/>
<evidence type="ECO:0000256" key="3">
    <source>
        <dbReference type="ARBA" id="ARBA00022723"/>
    </source>
</evidence>
<evidence type="ECO:0000256" key="2">
    <source>
        <dbReference type="ARBA" id="ARBA00022598"/>
    </source>
</evidence>
<comment type="subunit">
    <text evidence="9">Homodimer.</text>
</comment>
<dbReference type="GO" id="GO:0009102">
    <property type="term" value="P:biotin biosynthetic process"/>
    <property type="evidence" value="ECO:0007669"/>
    <property type="project" value="UniProtKB-UniRule"/>
</dbReference>
<evidence type="ECO:0000256" key="7">
    <source>
        <dbReference type="ARBA" id="ARBA00022842"/>
    </source>
</evidence>
<evidence type="ECO:0000256" key="9">
    <source>
        <dbReference type="HAMAP-Rule" id="MF_00336"/>
    </source>
</evidence>
<comment type="cofactor">
    <cofactor evidence="9">
        <name>Mg(2+)</name>
        <dbReference type="ChEBI" id="CHEBI:18420"/>
    </cofactor>
</comment>
<keyword evidence="4 9" id="KW-0547">Nucleotide-binding</keyword>
<feature type="active site" evidence="9">
    <location>
        <position position="41"/>
    </location>
</feature>
<dbReference type="EMBL" id="LJZR01000023">
    <property type="protein sequence ID" value="KPQ34145.1"/>
    <property type="molecule type" value="Genomic_DNA"/>
</dbReference>
<evidence type="ECO:0000313" key="10">
    <source>
        <dbReference type="EMBL" id="KPQ34145.1"/>
    </source>
</evidence>
<organism evidence="10 11">
    <name type="scientific">Phormidesmis priestleyi Ana</name>
    <dbReference type="NCBI Taxonomy" id="1666911"/>
    <lineage>
        <taxon>Bacteria</taxon>
        <taxon>Bacillati</taxon>
        <taxon>Cyanobacteriota</taxon>
        <taxon>Cyanophyceae</taxon>
        <taxon>Leptolyngbyales</taxon>
        <taxon>Leptolyngbyaceae</taxon>
        <taxon>Phormidesmis</taxon>
    </lineage>
</organism>